<sequence>MQLGTRRLDSEHQIMFCVRSDELVRKSGINEPTNKSGKQLVNQPTNGNISETTNQTIRESNTDLIRKSTSQAGYQCTSKSITESTNPLP</sequence>
<dbReference type="Proteomes" id="UP000887565">
    <property type="component" value="Unplaced"/>
</dbReference>
<proteinExistence type="predicted"/>
<accession>A0A915HY84</accession>
<feature type="region of interest" description="Disordered" evidence="1">
    <location>
        <begin position="67"/>
        <end position="89"/>
    </location>
</feature>
<evidence type="ECO:0000313" key="2">
    <source>
        <dbReference type="Proteomes" id="UP000887565"/>
    </source>
</evidence>
<evidence type="ECO:0000313" key="3">
    <source>
        <dbReference type="WBParaSite" id="nRc.2.0.1.t06795-RA"/>
    </source>
</evidence>
<dbReference type="WBParaSite" id="nRc.2.0.1.t06795-RA">
    <property type="protein sequence ID" value="nRc.2.0.1.t06795-RA"/>
    <property type="gene ID" value="nRc.2.0.1.g06795"/>
</dbReference>
<feature type="region of interest" description="Disordered" evidence="1">
    <location>
        <begin position="30"/>
        <end position="55"/>
    </location>
</feature>
<organism evidence="2 3">
    <name type="scientific">Romanomermis culicivorax</name>
    <name type="common">Nematode worm</name>
    <dbReference type="NCBI Taxonomy" id="13658"/>
    <lineage>
        <taxon>Eukaryota</taxon>
        <taxon>Metazoa</taxon>
        <taxon>Ecdysozoa</taxon>
        <taxon>Nematoda</taxon>
        <taxon>Enoplea</taxon>
        <taxon>Dorylaimia</taxon>
        <taxon>Mermithida</taxon>
        <taxon>Mermithoidea</taxon>
        <taxon>Mermithidae</taxon>
        <taxon>Romanomermis</taxon>
    </lineage>
</organism>
<keyword evidence="2" id="KW-1185">Reference proteome</keyword>
<evidence type="ECO:0000256" key="1">
    <source>
        <dbReference type="SAM" id="MobiDB-lite"/>
    </source>
</evidence>
<name>A0A915HY84_ROMCU</name>
<dbReference type="AlphaFoldDB" id="A0A915HY84"/>
<reference evidence="3" key="1">
    <citation type="submission" date="2022-11" db="UniProtKB">
        <authorList>
            <consortium name="WormBaseParasite"/>
        </authorList>
    </citation>
    <scope>IDENTIFICATION</scope>
</reference>
<protein>
    <submittedName>
        <fullName evidence="3">Uncharacterized protein</fullName>
    </submittedName>
</protein>